<organism evidence="2 3">
    <name type="scientific">Arcticibacter svalbardensis MN12-7</name>
    <dbReference type="NCBI Taxonomy" id="1150600"/>
    <lineage>
        <taxon>Bacteria</taxon>
        <taxon>Pseudomonadati</taxon>
        <taxon>Bacteroidota</taxon>
        <taxon>Sphingobacteriia</taxon>
        <taxon>Sphingobacteriales</taxon>
        <taxon>Sphingobacteriaceae</taxon>
        <taxon>Arcticibacter</taxon>
    </lineage>
</organism>
<reference evidence="2 3" key="1">
    <citation type="journal article" date="2013" name="Genome Announc.">
        <title>Draft Genome Sequence of Arcticibacter svalbardensis Strain MN12-7T, a Member of the Family Sphingobacteriaceae Isolated from an Arctic Soil Sample.</title>
        <authorList>
            <person name="Shivaji S."/>
            <person name="Ara S."/>
            <person name="Prasad S."/>
            <person name="Manasa B.P."/>
            <person name="Begum Z."/>
            <person name="Singh A."/>
            <person name="Kumar Pinnaka A."/>
        </authorList>
    </citation>
    <scope>NUCLEOTIDE SEQUENCE [LARGE SCALE GENOMIC DNA]</scope>
    <source>
        <strain evidence="2 3">MN12-7</strain>
    </source>
</reference>
<dbReference type="Proteomes" id="UP000014174">
    <property type="component" value="Unassembled WGS sequence"/>
</dbReference>
<dbReference type="AlphaFoldDB" id="R9GNA7"/>
<evidence type="ECO:0000259" key="1">
    <source>
        <dbReference type="Pfam" id="PF03831"/>
    </source>
</evidence>
<dbReference type="EMBL" id="AQPN01000116">
    <property type="protein sequence ID" value="EOR93327.1"/>
    <property type="molecule type" value="Genomic_DNA"/>
</dbReference>
<dbReference type="PATRIC" id="fig|1150600.3.peg.3374"/>
<protein>
    <submittedName>
        <fullName evidence="2">Alkylphosphonate utilization operon protein PhnA</fullName>
    </submittedName>
</protein>
<dbReference type="InterPro" id="IPR013988">
    <property type="entry name" value="YjdM_C"/>
</dbReference>
<dbReference type="eggNOG" id="COG2824">
    <property type="taxonomic scope" value="Bacteria"/>
</dbReference>
<dbReference type="SUPFAM" id="SSF82057">
    <property type="entry name" value="Prokaryotic SH3-related domain"/>
    <property type="match status" value="1"/>
</dbReference>
<dbReference type="Pfam" id="PF03831">
    <property type="entry name" value="YjdM"/>
    <property type="match status" value="1"/>
</dbReference>
<proteinExistence type="predicted"/>
<dbReference type="Gene3D" id="2.30.30.40">
    <property type="entry name" value="SH3 Domains"/>
    <property type="match status" value="1"/>
</dbReference>
<keyword evidence="3" id="KW-1185">Reference proteome</keyword>
<evidence type="ECO:0000313" key="3">
    <source>
        <dbReference type="Proteomes" id="UP000014174"/>
    </source>
</evidence>
<comment type="caution">
    <text evidence="2">The sequence shown here is derived from an EMBL/GenBank/DDBJ whole genome shotgun (WGS) entry which is preliminary data.</text>
</comment>
<gene>
    <name evidence="2" type="ORF">ADIARSV_3406</name>
</gene>
<evidence type="ECO:0000313" key="2">
    <source>
        <dbReference type="EMBL" id="EOR93327.1"/>
    </source>
</evidence>
<feature type="domain" description="Protein YjdM C-terminal" evidence="1">
    <location>
        <begin position="106"/>
        <end position="172"/>
    </location>
</feature>
<sequence>MKQDNNLYSYTVPPKKDELVENQVVLCTECFDQIKAGDYSNSHYWRCLEGSIWSEVPAVQVLSYKILKKLTSNEWAMDAVDAVFLEESLIEWANDEDTQVAEKVIHKDANGILLTTGDNVILTQNLNVKGTSYIAPKGTMVRKVRLVSDNAEQLEGKINGDTIVILTKFVKKSV</sequence>
<name>R9GNA7_9SPHI</name>
<accession>R9GNA7</accession>